<evidence type="ECO:0000313" key="1">
    <source>
        <dbReference type="EMBL" id="WDE97264.1"/>
    </source>
</evidence>
<dbReference type="RefSeq" id="WP_274151543.1">
    <property type="nucleotide sequence ID" value="NZ_CP117811.1"/>
</dbReference>
<dbReference type="Proteomes" id="UP001214250">
    <property type="component" value="Chromosome 1"/>
</dbReference>
<dbReference type="InterPro" id="IPR001087">
    <property type="entry name" value="GDSL"/>
</dbReference>
<proteinExistence type="predicted"/>
<evidence type="ECO:0000313" key="2">
    <source>
        <dbReference type="Proteomes" id="UP001214250"/>
    </source>
</evidence>
<accession>A0ABY7VU27</accession>
<name>A0ABY7VU27_9BACT</name>
<dbReference type="Gene3D" id="3.40.50.1110">
    <property type="entry name" value="SGNH hydrolase"/>
    <property type="match status" value="1"/>
</dbReference>
<protein>
    <recommendedName>
        <fullName evidence="3">SGNH hydrolase-type esterase domain-containing protein</fullName>
    </recommendedName>
</protein>
<organism evidence="1 2">
    <name type="scientific">Lentisphaera profundi</name>
    <dbReference type="NCBI Taxonomy" id="1658616"/>
    <lineage>
        <taxon>Bacteria</taxon>
        <taxon>Pseudomonadati</taxon>
        <taxon>Lentisphaerota</taxon>
        <taxon>Lentisphaeria</taxon>
        <taxon>Lentisphaerales</taxon>
        <taxon>Lentisphaeraceae</taxon>
        <taxon>Lentisphaera</taxon>
    </lineage>
</organism>
<dbReference type="InterPro" id="IPR036514">
    <property type="entry name" value="SGNH_hydro_sf"/>
</dbReference>
<reference evidence="1 2" key="1">
    <citation type="submission" date="2023-02" db="EMBL/GenBank/DDBJ databases">
        <title>Genome sequence of Lentisphaera profundi SAORIC-696.</title>
        <authorList>
            <person name="Kim e."/>
            <person name="Cho J.-C."/>
            <person name="Choi A."/>
            <person name="Kang I."/>
        </authorList>
    </citation>
    <scope>NUCLEOTIDE SEQUENCE [LARGE SCALE GENOMIC DNA]</scope>
    <source>
        <strain evidence="1 2">SAORIC-696</strain>
    </source>
</reference>
<dbReference type="PANTHER" id="PTHR30383">
    <property type="entry name" value="THIOESTERASE 1/PROTEASE 1/LYSOPHOSPHOLIPASE L1"/>
    <property type="match status" value="1"/>
</dbReference>
<evidence type="ECO:0008006" key="3">
    <source>
        <dbReference type="Google" id="ProtNLM"/>
    </source>
</evidence>
<sequence>MRIQQILIFITFFISVQMMANEKPVRIMPLGDSITAGYTDNSAWNHPFEQGYRAPLYTLLTKASIPFKFVGQSAEPMNKKFGDPTHGGTIFPKLDLKALGQDGHRGYGGWSIPKIQKNISQWLKEDKPDIILLLIGINGINPKSPQQLEKLLNTIYQTDHKVKVIVAQITPYSTYKKVLFDYNTFIRENLVPKFKKQGRTISTVDLYQHFLITPKDPKSIDKKRLSNGINHPTNALYEKMAQSWLEGIQAIIKKN</sequence>
<dbReference type="EMBL" id="CP117811">
    <property type="protein sequence ID" value="WDE97264.1"/>
    <property type="molecule type" value="Genomic_DNA"/>
</dbReference>
<dbReference type="Pfam" id="PF00657">
    <property type="entry name" value="Lipase_GDSL"/>
    <property type="match status" value="1"/>
</dbReference>
<dbReference type="InterPro" id="IPR051532">
    <property type="entry name" value="Ester_Hydrolysis_Enzymes"/>
</dbReference>
<gene>
    <name evidence="1" type="ORF">PQO03_04775</name>
</gene>
<keyword evidence="2" id="KW-1185">Reference proteome</keyword>
<dbReference type="PANTHER" id="PTHR30383:SF5">
    <property type="entry name" value="SGNH HYDROLASE-TYPE ESTERASE DOMAIN-CONTAINING PROTEIN"/>
    <property type="match status" value="1"/>
</dbReference>
<dbReference type="SUPFAM" id="SSF52266">
    <property type="entry name" value="SGNH hydrolase"/>
    <property type="match status" value="1"/>
</dbReference>